<name>A0A9Q0K9H9_9MAGN</name>
<dbReference type="PANTHER" id="PTHR46732:SF5">
    <property type="entry name" value="ATP-DEPENDENT PROTEASE LA (LON) DOMAIN PROTEIN"/>
    <property type="match status" value="1"/>
</dbReference>
<dbReference type="AlphaFoldDB" id="A0A9Q0K9H9"/>
<accession>A0A9Q0K9H9</accession>
<gene>
    <name evidence="3" type="ORF">NE237_018213</name>
</gene>
<reference evidence="3" key="1">
    <citation type="journal article" date="2023" name="Plant J.">
        <title>The genome of the king protea, Protea cynaroides.</title>
        <authorList>
            <person name="Chang J."/>
            <person name="Duong T.A."/>
            <person name="Schoeman C."/>
            <person name="Ma X."/>
            <person name="Roodt D."/>
            <person name="Barker N."/>
            <person name="Li Z."/>
            <person name="Van de Peer Y."/>
            <person name="Mizrachi E."/>
        </authorList>
    </citation>
    <scope>NUCLEOTIDE SEQUENCE</scope>
    <source>
        <tissue evidence="3">Young leaves</tissue>
    </source>
</reference>
<evidence type="ECO:0000259" key="2">
    <source>
        <dbReference type="PROSITE" id="PS51787"/>
    </source>
</evidence>
<dbReference type="Proteomes" id="UP001141806">
    <property type="component" value="Unassembled WGS sequence"/>
</dbReference>
<evidence type="ECO:0000256" key="1">
    <source>
        <dbReference type="SAM" id="Coils"/>
    </source>
</evidence>
<evidence type="ECO:0000313" key="3">
    <source>
        <dbReference type="EMBL" id="KAJ4966364.1"/>
    </source>
</evidence>
<dbReference type="InterPro" id="IPR046336">
    <property type="entry name" value="Lon_prtase_N_sf"/>
</dbReference>
<dbReference type="InterPro" id="IPR003111">
    <property type="entry name" value="Lon_prtase_N"/>
</dbReference>
<dbReference type="InterPro" id="IPR015947">
    <property type="entry name" value="PUA-like_sf"/>
</dbReference>
<protein>
    <recommendedName>
        <fullName evidence="2">Lon N-terminal domain-containing protein</fullName>
    </recommendedName>
</protein>
<organism evidence="3 4">
    <name type="scientific">Protea cynaroides</name>
    <dbReference type="NCBI Taxonomy" id="273540"/>
    <lineage>
        <taxon>Eukaryota</taxon>
        <taxon>Viridiplantae</taxon>
        <taxon>Streptophyta</taxon>
        <taxon>Embryophyta</taxon>
        <taxon>Tracheophyta</taxon>
        <taxon>Spermatophyta</taxon>
        <taxon>Magnoliopsida</taxon>
        <taxon>Proteales</taxon>
        <taxon>Proteaceae</taxon>
        <taxon>Protea</taxon>
    </lineage>
</organism>
<comment type="caution">
    <text evidence="3">The sequence shown here is derived from an EMBL/GenBank/DDBJ whole genome shotgun (WGS) entry which is preliminary data.</text>
</comment>
<keyword evidence="4" id="KW-1185">Reference proteome</keyword>
<dbReference type="OrthoDB" id="3919at2759"/>
<dbReference type="SUPFAM" id="SSF88697">
    <property type="entry name" value="PUA domain-like"/>
    <property type="match status" value="1"/>
</dbReference>
<dbReference type="Gene3D" id="2.30.130.40">
    <property type="entry name" value="LON domain-like"/>
    <property type="match status" value="1"/>
</dbReference>
<dbReference type="PANTHER" id="PTHR46732">
    <property type="entry name" value="ATP-DEPENDENT PROTEASE LA (LON) DOMAIN PROTEIN"/>
    <property type="match status" value="1"/>
</dbReference>
<proteinExistence type="predicted"/>
<feature type="domain" description="Lon N-terminal" evidence="2">
    <location>
        <begin position="22"/>
        <end position="263"/>
    </location>
</feature>
<evidence type="ECO:0000313" key="4">
    <source>
        <dbReference type="Proteomes" id="UP001141806"/>
    </source>
</evidence>
<dbReference type="Pfam" id="PF02190">
    <property type="entry name" value="LON_substr_bdg"/>
    <property type="match status" value="1"/>
</dbReference>
<dbReference type="PROSITE" id="PS51787">
    <property type="entry name" value="LON_N"/>
    <property type="match status" value="1"/>
</dbReference>
<dbReference type="EMBL" id="JAMYWD010000007">
    <property type="protein sequence ID" value="KAJ4966364.1"/>
    <property type="molecule type" value="Genomic_DNA"/>
</dbReference>
<keyword evidence="1" id="KW-0175">Coiled coil</keyword>
<sequence length="263" mass="29504">MVRHMVSSVRSGSTPSACSIELPLLPFSLDEVLVPSESKTLHLYEARYQALLEESLVRKKLFVHFVLDPILAGGSSDVVSFAARHGCLVHIENVERLDIGALVSIRGIGRVRIVNFLQVEPYFTGVVVPKHDSFVNFDSDINFKVLQLKEALYSLNSLQIRLKASKDELLQTHIINSLRWAEKQLAIDCDEAFFPLLPERMSFVAFQPVSGSSQSELVALQREKLKAMQIKETSERLENSIKLVKQNISMVAAKLAIQSLEMQ</sequence>
<feature type="coiled-coil region" evidence="1">
    <location>
        <begin position="220"/>
        <end position="247"/>
    </location>
</feature>